<evidence type="ECO:0000313" key="8">
    <source>
        <dbReference type="Proteomes" id="UP000061660"/>
    </source>
</evidence>
<evidence type="ECO:0000256" key="3">
    <source>
        <dbReference type="ARBA" id="ARBA00022692"/>
    </source>
</evidence>
<gene>
    <name evidence="7" type="ORF">IJ22_15650</name>
</gene>
<reference evidence="8" key="1">
    <citation type="submission" date="2015-12" db="EMBL/GenBank/DDBJ databases">
        <title>Complete genome sequences of two moderately thermophilic Paenibacillus species.</title>
        <authorList>
            <person name="Butler R.III."/>
            <person name="Wang J."/>
            <person name="Stark B.C."/>
            <person name="Pombert J.-F."/>
        </authorList>
    </citation>
    <scope>NUCLEOTIDE SEQUENCE [LARGE SCALE GENOMIC DNA]</scope>
    <source>
        <strain evidence="8">32O-Y</strain>
    </source>
</reference>
<dbReference type="AlphaFoldDB" id="A0A0U2W353"/>
<reference evidence="7 8" key="2">
    <citation type="journal article" date="2016" name="Genome Announc.">
        <title>Complete Genome Sequences of Two Interactive Moderate Thermophiles, Paenibacillus napthalenovorans 32O-Y and Paenibacillus sp. 32O-W.</title>
        <authorList>
            <person name="Butler R.R.III."/>
            <person name="Wang J."/>
            <person name="Stark B.C."/>
            <person name="Pombert J.F."/>
        </authorList>
    </citation>
    <scope>NUCLEOTIDE SEQUENCE [LARGE SCALE GENOMIC DNA]</scope>
    <source>
        <strain evidence="7 8">32O-Y</strain>
    </source>
</reference>
<dbReference type="PATRIC" id="fig|162209.4.peg.1658"/>
<feature type="transmembrane region" description="Helical" evidence="6">
    <location>
        <begin position="108"/>
        <end position="129"/>
    </location>
</feature>
<dbReference type="Proteomes" id="UP000061660">
    <property type="component" value="Chromosome"/>
</dbReference>
<feature type="transmembrane region" description="Helical" evidence="6">
    <location>
        <begin position="84"/>
        <end position="102"/>
    </location>
</feature>
<keyword evidence="8" id="KW-1185">Reference proteome</keyword>
<feature type="transmembrane region" description="Helical" evidence="6">
    <location>
        <begin position="228"/>
        <end position="245"/>
    </location>
</feature>
<dbReference type="STRING" id="162209.IJ22_15650"/>
<dbReference type="OrthoDB" id="9784538at2"/>
<evidence type="ECO:0000256" key="1">
    <source>
        <dbReference type="ARBA" id="ARBA00004651"/>
    </source>
</evidence>
<dbReference type="RefSeq" id="WP_062408308.1">
    <property type="nucleotide sequence ID" value="NZ_CP013652.1"/>
</dbReference>
<keyword evidence="4 6" id="KW-1133">Transmembrane helix</keyword>
<dbReference type="GO" id="GO:0022857">
    <property type="term" value="F:transmembrane transporter activity"/>
    <property type="evidence" value="ECO:0007669"/>
    <property type="project" value="InterPro"/>
</dbReference>
<dbReference type="EMBL" id="CP013652">
    <property type="protein sequence ID" value="ALS21941.1"/>
    <property type="molecule type" value="Genomic_DNA"/>
</dbReference>
<feature type="transmembrane region" description="Helical" evidence="6">
    <location>
        <begin position="265"/>
        <end position="295"/>
    </location>
</feature>
<feature type="transmembrane region" description="Helical" evidence="6">
    <location>
        <begin position="136"/>
        <end position="155"/>
    </location>
</feature>
<keyword evidence="2" id="KW-1003">Cell membrane</keyword>
<dbReference type="PANTHER" id="PTHR32196">
    <property type="entry name" value="ABC TRANSPORTER PERMEASE PROTEIN YPHD-RELATED-RELATED"/>
    <property type="match status" value="1"/>
</dbReference>
<dbReference type="KEGG" id="pnp:IJ22_15650"/>
<keyword evidence="3 6" id="KW-0812">Transmembrane</keyword>
<organism evidence="7 8">
    <name type="scientific">Paenibacillus naphthalenovorans</name>
    <dbReference type="NCBI Taxonomy" id="162209"/>
    <lineage>
        <taxon>Bacteria</taxon>
        <taxon>Bacillati</taxon>
        <taxon>Bacillota</taxon>
        <taxon>Bacilli</taxon>
        <taxon>Bacillales</taxon>
        <taxon>Paenibacillaceae</taxon>
        <taxon>Paenibacillus</taxon>
    </lineage>
</organism>
<dbReference type="GO" id="GO:0005886">
    <property type="term" value="C:plasma membrane"/>
    <property type="evidence" value="ECO:0007669"/>
    <property type="project" value="UniProtKB-SubCell"/>
</dbReference>
<accession>A0A0U2W353</accession>
<dbReference type="Pfam" id="PF02653">
    <property type="entry name" value="BPD_transp_2"/>
    <property type="match status" value="1"/>
</dbReference>
<evidence type="ECO:0000313" key="7">
    <source>
        <dbReference type="EMBL" id="ALS21941.1"/>
    </source>
</evidence>
<feature type="transmembrane region" description="Helical" evidence="6">
    <location>
        <begin position="21"/>
        <end position="44"/>
    </location>
</feature>
<feature type="transmembrane region" description="Helical" evidence="6">
    <location>
        <begin position="307"/>
        <end position="328"/>
    </location>
</feature>
<comment type="subcellular location">
    <subcellularLocation>
        <location evidence="1">Cell membrane</location>
        <topology evidence="1">Multi-pass membrane protein</topology>
    </subcellularLocation>
</comment>
<evidence type="ECO:0000256" key="4">
    <source>
        <dbReference type="ARBA" id="ARBA00022989"/>
    </source>
</evidence>
<sequence length="331" mass="34911">MMMNPKILTHSYKAAHSKNRFFILMTRDGVGVSVILILLFLFLAVTAPNFLTVGNLLNVLVQSLFVMLVAFGTVFVLSTGGIDLSVGSVLGLAGGVTGWLMMSGSTMWIAIPAGLFVGLLIGTINGLIITKLGVSAFLVTFAMLYIARGLLFLLTKDEPIRNFVTPEFAFLAQGKVLGIPMPVLITLVIFLVLYFIFKSTSYGRLVIATGSNTEAARLSGVSTDRIKISVYAISGLLAAAAGILLTSRLTSVQPLMGSEYELNAIAAAVIGGTSLFGGKASVVGVAIGALILGLVSNGLDLLSVNQFYRLIITGLIIIIAVAIERYLAAKN</sequence>
<feature type="transmembrane region" description="Helical" evidence="6">
    <location>
        <begin position="56"/>
        <end position="77"/>
    </location>
</feature>
<feature type="transmembrane region" description="Helical" evidence="6">
    <location>
        <begin position="175"/>
        <end position="197"/>
    </location>
</feature>
<protein>
    <submittedName>
        <fullName evidence="7">Ribose ABC transporter permease</fullName>
    </submittedName>
</protein>
<keyword evidence="5 6" id="KW-0472">Membrane</keyword>
<proteinExistence type="predicted"/>
<dbReference type="CDD" id="cd06579">
    <property type="entry name" value="TM_PBP1_transp_AraH_like"/>
    <property type="match status" value="1"/>
</dbReference>
<evidence type="ECO:0000256" key="2">
    <source>
        <dbReference type="ARBA" id="ARBA00022475"/>
    </source>
</evidence>
<dbReference type="InterPro" id="IPR001851">
    <property type="entry name" value="ABC_transp_permease"/>
</dbReference>
<evidence type="ECO:0000256" key="5">
    <source>
        <dbReference type="ARBA" id="ARBA00023136"/>
    </source>
</evidence>
<dbReference type="PANTHER" id="PTHR32196:SF72">
    <property type="entry name" value="RIBOSE IMPORT PERMEASE PROTEIN RBSC"/>
    <property type="match status" value="1"/>
</dbReference>
<evidence type="ECO:0000256" key="6">
    <source>
        <dbReference type="SAM" id="Phobius"/>
    </source>
</evidence>
<name>A0A0U2W353_9BACL</name>